<evidence type="ECO:0000256" key="1">
    <source>
        <dbReference type="ARBA" id="ARBA00006082"/>
    </source>
</evidence>
<feature type="region of interest" description="Disordered" evidence="2">
    <location>
        <begin position="110"/>
        <end position="130"/>
    </location>
</feature>
<evidence type="ECO:0000256" key="2">
    <source>
        <dbReference type="SAM" id="MobiDB-lite"/>
    </source>
</evidence>
<dbReference type="AlphaFoldDB" id="A0A9W8AZV9"/>
<dbReference type="PANTHER" id="PTHR10073">
    <property type="entry name" value="DNA MISMATCH REPAIR PROTEIN MLH, PMS, MUTL"/>
    <property type="match status" value="1"/>
</dbReference>
<keyword evidence="4" id="KW-1185">Reference proteome</keyword>
<feature type="region of interest" description="Disordered" evidence="2">
    <location>
        <begin position="1"/>
        <end position="85"/>
    </location>
</feature>
<dbReference type="PANTHER" id="PTHR10073:SF52">
    <property type="entry name" value="MISMATCH REPAIR ENDONUCLEASE PMS2"/>
    <property type="match status" value="1"/>
</dbReference>
<dbReference type="Proteomes" id="UP001151582">
    <property type="component" value="Unassembled WGS sequence"/>
</dbReference>
<organism evidence="3 4">
    <name type="scientific">Dimargaris verticillata</name>
    <dbReference type="NCBI Taxonomy" id="2761393"/>
    <lineage>
        <taxon>Eukaryota</taxon>
        <taxon>Fungi</taxon>
        <taxon>Fungi incertae sedis</taxon>
        <taxon>Zoopagomycota</taxon>
        <taxon>Kickxellomycotina</taxon>
        <taxon>Dimargaritomycetes</taxon>
        <taxon>Dimargaritales</taxon>
        <taxon>Dimargaritaceae</taxon>
        <taxon>Dimargaris</taxon>
    </lineage>
</organism>
<feature type="compositionally biased region" description="Polar residues" evidence="2">
    <location>
        <begin position="10"/>
        <end position="27"/>
    </location>
</feature>
<keyword evidence="3" id="KW-0067">ATP-binding</keyword>
<comment type="similarity">
    <text evidence="1">Belongs to the DNA mismatch repair MutL/HexB family.</text>
</comment>
<dbReference type="EMBL" id="JANBQB010001457">
    <property type="protein sequence ID" value="KAJ1971222.1"/>
    <property type="molecule type" value="Genomic_DNA"/>
</dbReference>
<dbReference type="InterPro" id="IPR014762">
    <property type="entry name" value="DNA_mismatch_repair_CS"/>
</dbReference>
<accession>A0A9W8AZV9</accession>
<name>A0A9W8AZV9_9FUNG</name>
<dbReference type="SUPFAM" id="SSF55874">
    <property type="entry name" value="ATPase domain of HSP90 chaperone/DNA topoisomerase II/histidine kinase"/>
    <property type="match status" value="1"/>
</dbReference>
<reference evidence="3" key="1">
    <citation type="submission" date="2022-07" db="EMBL/GenBank/DDBJ databases">
        <title>Phylogenomic reconstructions and comparative analyses of Kickxellomycotina fungi.</title>
        <authorList>
            <person name="Reynolds N.K."/>
            <person name="Stajich J.E."/>
            <person name="Barry K."/>
            <person name="Grigoriev I.V."/>
            <person name="Crous P."/>
            <person name="Smith M.E."/>
        </authorList>
    </citation>
    <scope>NUCLEOTIDE SEQUENCE</scope>
    <source>
        <strain evidence="3">RSA 567</strain>
    </source>
</reference>
<dbReference type="PROSITE" id="PS00058">
    <property type="entry name" value="DNA_MISMATCH_REPAIR_1"/>
    <property type="match status" value="1"/>
</dbReference>
<dbReference type="GO" id="GO:0005524">
    <property type="term" value="F:ATP binding"/>
    <property type="evidence" value="ECO:0007669"/>
    <property type="project" value="UniProtKB-KW"/>
</dbReference>
<gene>
    <name evidence="3" type="primary">PMS1_2</name>
    <name evidence="3" type="ORF">H4R34_005811</name>
</gene>
<sequence>MAEPGPPDSNLPSGQASTTESSATSLDQARARLRQRFSLNSPSKARAMPTPAARHPAVTKASLPTEENTKPAISSPPVAGPEATPIATQPANLALGQDASPAVASLVPHETDHPSTIATTTTEPGHNDDRQSDTVMRPMDSMTVHKICSGQVIIDLASAVKEIVENSLDAGATMIEIKFRNYGVDGITVTDNGHGIEPSNYSTLCLKHYTSKLHTFDDLTRIQTFGFRGEALSSLCALANVVVTTATSEQCPQGMQLEFNTAGVLTQQSPVARE</sequence>
<dbReference type="GO" id="GO:0032389">
    <property type="term" value="C:MutLalpha complex"/>
    <property type="evidence" value="ECO:0007669"/>
    <property type="project" value="TreeGrafter"/>
</dbReference>
<dbReference type="GO" id="GO:0140664">
    <property type="term" value="F:ATP-dependent DNA damage sensor activity"/>
    <property type="evidence" value="ECO:0007669"/>
    <property type="project" value="InterPro"/>
</dbReference>
<dbReference type="InterPro" id="IPR038973">
    <property type="entry name" value="MutL/Mlh/Pms-like"/>
</dbReference>
<protein>
    <submittedName>
        <fullName evidence="3">ATP-binding mismatch repair protein</fullName>
    </submittedName>
</protein>
<proteinExistence type="inferred from homology"/>
<dbReference type="GO" id="GO:0016887">
    <property type="term" value="F:ATP hydrolysis activity"/>
    <property type="evidence" value="ECO:0007669"/>
    <property type="project" value="InterPro"/>
</dbReference>
<dbReference type="InterPro" id="IPR036890">
    <property type="entry name" value="HATPase_C_sf"/>
</dbReference>
<evidence type="ECO:0000313" key="4">
    <source>
        <dbReference type="Proteomes" id="UP001151582"/>
    </source>
</evidence>
<dbReference type="GO" id="GO:0006298">
    <property type="term" value="P:mismatch repair"/>
    <property type="evidence" value="ECO:0007669"/>
    <property type="project" value="InterPro"/>
</dbReference>
<dbReference type="Gene3D" id="3.30.565.10">
    <property type="entry name" value="Histidine kinase-like ATPase, C-terminal domain"/>
    <property type="match status" value="1"/>
</dbReference>
<feature type="non-terminal residue" evidence="3">
    <location>
        <position position="274"/>
    </location>
</feature>
<comment type="caution">
    <text evidence="3">The sequence shown here is derived from an EMBL/GenBank/DDBJ whole genome shotgun (WGS) entry which is preliminary data.</text>
</comment>
<dbReference type="Pfam" id="PF13589">
    <property type="entry name" value="HATPase_c_3"/>
    <property type="match status" value="1"/>
</dbReference>
<feature type="compositionally biased region" description="Polar residues" evidence="2">
    <location>
        <begin position="114"/>
        <end position="124"/>
    </location>
</feature>
<keyword evidence="3" id="KW-0547">Nucleotide-binding</keyword>
<evidence type="ECO:0000313" key="3">
    <source>
        <dbReference type="EMBL" id="KAJ1971222.1"/>
    </source>
</evidence>
<dbReference type="OrthoDB" id="10263226at2759"/>